<name>A0ABR7IRY5_9CLOT</name>
<accession>A0ABR7IRY5</accession>
<dbReference type="RefSeq" id="WP_186996663.1">
    <property type="nucleotide sequence ID" value="NZ_JACOQK010000001.1"/>
</dbReference>
<dbReference type="InterPro" id="IPR038765">
    <property type="entry name" value="Papain-like_cys_pep_sf"/>
</dbReference>
<dbReference type="Proteomes" id="UP000649151">
    <property type="component" value="Unassembled WGS sequence"/>
</dbReference>
<evidence type="ECO:0000313" key="2">
    <source>
        <dbReference type="Proteomes" id="UP000649151"/>
    </source>
</evidence>
<dbReference type="EMBL" id="JACOQK010000001">
    <property type="protein sequence ID" value="MBC5787901.1"/>
    <property type="molecule type" value="Genomic_DNA"/>
</dbReference>
<keyword evidence="2" id="KW-1185">Reference proteome</keyword>
<protein>
    <submittedName>
        <fullName evidence="1">Uncharacterized protein</fullName>
    </submittedName>
</protein>
<gene>
    <name evidence="1" type="ORF">H8Z77_07715</name>
</gene>
<proteinExistence type="predicted"/>
<dbReference type="SUPFAM" id="SSF54001">
    <property type="entry name" value="Cysteine proteinases"/>
    <property type="match status" value="1"/>
</dbReference>
<organism evidence="1 2">
    <name type="scientific">Clostridium facile</name>
    <dbReference type="NCBI Taxonomy" id="2763035"/>
    <lineage>
        <taxon>Bacteria</taxon>
        <taxon>Bacillati</taxon>
        <taxon>Bacillota</taxon>
        <taxon>Clostridia</taxon>
        <taxon>Eubacteriales</taxon>
        <taxon>Clostridiaceae</taxon>
        <taxon>Clostridium</taxon>
    </lineage>
</organism>
<comment type="caution">
    <text evidence="1">The sequence shown here is derived from an EMBL/GenBank/DDBJ whole genome shotgun (WGS) entry which is preliminary data.</text>
</comment>
<evidence type="ECO:0000313" key="1">
    <source>
        <dbReference type="EMBL" id="MBC5787901.1"/>
    </source>
</evidence>
<dbReference type="Gene3D" id="3.90.1720.10">
    <property type="entry name" value="endopeptidase domain like (from Nostoc punctiforme)"/>
    <property type="match status" value="1"/>
</dbReference>
<sequence>MYLAEPEAHITPDYEQVDLQPILQKEHFSQEDYQLLWEQTGLSKTAIDQILDTRFHPSKTILDYQQKFFDTPIYQCYSNTVISHEEIIVNQDGKYTIGTSIANVQEGDVFITKSSHTFGWRNGHAAIVVDEENKNTLESITLGTNSRLSTVSRWESYPNFIQLRLKDTDKETRAMIAQNALVYLNDLPYSLGMGLWHWKNQPQDSISCTNCSHLVWQAYQWYGYDLDSDGGFLVTPKDLANSDLFEVIQVYGVDPNNIWP</sequence>
<reference evidence="1 2" key="1">
    <citation type="submission" date="2020-08" db="EMBL/GenBank/DDBJ databases">
        <title>Genome public.</title>
        <authorList>
            <person name="Liu C."/>
            <person name="Sun Q."/>
        </authorList>
    </citation>
    <scope>NUCLEOTIDE SEQUENCE [LARGE SCALE GENOMIC DNA]</scope>
    <source>
        <strain evidence="1 2">NSJ-27</strain>
    </source>
</reference>